<keyword evidence="2" id="KW-0812">Transmembrane</keyword>
<dbReference type="AlphaFoldDB" id="A0A191WI57"/>
<evidence type="ECO:0000313" key="3">
    <source>
        <dbReference type="EMBL" id="ANJ27902.1"/>
    </source>
</evidence>
<feature type="transmembrane region" description="Helical" evidence="2">
    <location>
        <begin position="7"/>
        <end position="26"/>
    </location>
</feature>
<dbReference type="Proteomes" id="UP000078437">
    <property type="component" value="Chromosome"/>
</dbReference>
<dbReference type="KEGG" id="agy:ATC03_15435"/>
<dbReference type="EMBL" id="CP013979">
    <property type="protein sequence ID" value="ANJ27902.1"/>
    <property type="molecule type" value="Genomic_DNA"/>
</dbReference>
<keyword evidence="4" id="KW-1185">Reference proteome</keyword>
<evidence type="ECO:0000256" key="1">
    <source>
        <dbReference type="SAM" id="MobiDB-lite"/>
    </source>
</evidence>
<dbReference type="Gene3D" id="3.30.70.60">
    <property type="match status" value="1"/>
</dbReference>
<keyword evidence="2" id="KW-1133">Transmembrane helix</keyword>
<dbReference type="InterPro" id="IPR014717">
    <property type="entry name" value="Transl_elong_EF1B/ribsomal_bS6"/>
</dbReference>
<reference evidence="3 4" key="1">
    <citation type="journal article" date="2016" name="Int. J. Syst. Evol. Microbiol.">
        <title>Agromyces aureus sp. nov., isolated from the rhizosphere of Salix caprea L. grown in a heavy-metal-contaminated soil.</title>
        <authorList>
            <person name="Corretto E."/>
            <person name="Antonielli L."/>
            <person name="Sessitsch A."/>
            <person name="Compant S."/>
            <person name="Gorfer M."/>
            <person name="Kuffner M."/>
            <person name="Brader G."/>
        </authorList>
    </citation>
    <scope>NUCLEOTIDE SEQUENCE [LARGE SCALE GENOMIC DNA]</scope>
    <source>
        <strain evidence="3 4">AR33</strain>
    </source>
</reference>
<name>A0A191WI57_9MICO</name>
<evidence type="ECO:0000313" key="4">
    <source>
        <dbReference type="Proteomes" id="UP000078437"/>
    </source>
</evidence>
<feature type="region of interest" description="Disordered" evidence="1">
    <location>
        <begin position="123"/>
        <end position="154"/>
    </location>
</feature>
<proteinExistence type="predicted"/>
<accession>A0A191WI57</accession>
<sequence length="270" mass="27379">MTSRNRLWVIGSVAAMVVILLLAWFIGIQPQLSSLQALQAQQQAIDAQNAREQAVLDQLQADADDADQLEAEWQTASASVPDGTGVPAFINQLYALQTSTGVTIERITVSDAAPFVAAAPAVPVDASGDGTTDGSATDASGTDASAPTGTSTDAAAGAATSTTLDASNFATLQIGIEVSGEYSAILEFVHGLQSGARLMLVNEVEVSTAAIDPNAAAAVYDESGELVAPSEDAAAPSHQARIGGFIFSLVNADEAASTQSDLGADQAAGQ</sequence>
<reference evidence="4" key="2">
    <citation type="submission" date="2016-01" db="EMBL/GenBank/DDBJ databases">
        <title>Complete genome sequence of Agromyces aureus AR33T and comparison with related organisms.</title>
        <authorList>
            <person name="Corretto E."/>
            <person name="Antonielli L."/>
            <person name="Sessitsch A."/>
            <person name="Brader G."/>
        </authorList>
    </citation>
    <scope>NUCLEOTIDE SEQUENCE [LARGE SCALE GENOMIC DNA]</scope>
    <source>
        <strain evidence="4">AR33</strain>
    </source>
</reference>
<keyword evidence="2" id="KW-0472">Membrane</keyword>
<dbReference type="STRING" id="453304.ATC03_15435"/>
<protein>
    <submittedName>
        <fullName evidence="3">Uncharacterized protein</fullName>
    </submittedName>
</protein>
<organism evidence="3 4">
    <name type="scientific">Agromyces aureus</name>
    <dbReference type="NCBI Taxonomy" id="453304"/>
    <lineage>
        <taxon>Bacteria</taxon>
        <taxon>Bacillati</taxon>
        <taxon>Actinomycetota</taxon>
        <taxon>Actinomycetes</taxon>
        <taxon>Micrococcales</taxon>
        <taxon>Microbacteriaceae</taxon>
        <taxon>Agromyces</taxon>
    </lineage>
</organism>
<evidence type="ECO:0000256" key="2">
    <source>
        <dbReference type="SAM" id="Phobius"/>
    </source>
</evidence>
<gene>
    <name evidence="3" type="ORF">ATC03_15435</name>
</gene>